<evidence type="ECO:0008006" key="5">
    <source>
        <dbReference type="Google" id="ProtNLM"/>
    </source>
</evidence>
<dbReference type="EMBL" id="KE651166">
    <property type="protein sequence ID" value="EEB07602.1"/>
    <property type="molecule type" value="Genomic_DNA"/>
</dbReference>
<keyword evidence="1" id="KW-0175">Coiled coil</keyword>
<dbReference type="GeneID" id="7051078"/>
<sequence>MPQAVICEICASKKGAYCINCIQRQCQKHIRTIKKLNDDQVNVQQSLDRLSREREFILKERAISLKKKELEELEDSLRDLRFRVSTLHLRVSQRKQKLKNELDGVAERKQELKTSSQISLSNIDQSSYQRQLYVETLGTRLLRIRQHVCRKVLDMFQLKWNLDLKSQKRGSDEFLETSTTTLSAITDGLANTHLSSSIERVSLDSSGSPEHFLSLGVSVAGVPVVLQEHDSLVVNPDAVLVLSFLCVLLAHYMHTVLPCSLHLPHPGDRQQKWSSEAQSYAVSYNIAYLAWFSGAWILSVDAEEVQALQTMQNLGYLLVQLRIQPFSYTNGSSRCFPIDQSTFFQYISNSLSHTATR</sequence>
<dbReference type="HOGENOM" id="CLU_714017_0_0_1"/>
<name>B6K0Y1_SCHJY</name>
<evidence type="ECO:0000256" key="1">
    <source>
        <dbReference type="SAM" id="Coils"/>
    </source>
</evidence>
<dbReference type="STRING" id="402676.B6K0Y1"/>
<organism evidence="2 4">
    <name type="scientific">Schizosaccharomyces japonicus (strain yFS275 / FY16936)</name>
    <name type="common">Fission yeast</name>
    <dbReference type="NCBI Taxonomy" id="402676"/>
    <lineage>
        <taxon>Eukaryota</taxon>
        <taxon>Fungi</taxon>
        <taxon>Dikarya</taxon>
        <taxon>Ascomycota</taxon>
        <taxon>Taphrinomycotina</taxon>
        <taxon>Schizosaccharomycetes</taxon>
        <taxon>Schizosaccharomycetales</taxon>
        <taxon>Schizosaccharomycetaceae</taxon>
        <taxon>Schizosaccharomyces</taxon>
    </lineage>
</organism>
<feature type="coiled-coil region" evidence="1">
    <location>
        <begin position="19"/>
        <end position="115"/>
    </location>
</feature>
<evidence type="ECO:0000313" key="4">
    <source>
        <dbReference type="Proteomes" id="UP000001744"/>
    </source>
</evidence>
<dbReference type="VEuPathDB" id="FungiDB:SJAG_02699"/>
<accession>B6K0Y1</accession>
<dbReference type="AlphaFoldDB" id="B6K0Y1"/>
<evidence type="ECO:0000313" key="3">
    <source>
        <dbReference type="JaponicusDB" id="SJAG_02699"/>
    </source>
</evidence>
<evidence type="ECO:0000313" key="2">
    <source>
        <dbReference type="EMBL" id="EEB07602.1"/>
    </source>
</evidence>
<keyword evidence="4" id="KW-1185">Reference proteome</keyword>
<dbReference type="RefSeq" id="XP_002173895.1">
    <property type="nucleotide sequence ID" value="XM_002173859.2"/>
</dbReference>
<dbReference type="OMA" id="CIFLAQY"/>
<protein>
    <recommendedName>
        <fullName evidence="5">Autophagy-related protein 14</fullName>
    </recommendedName>
</protein>
<proteinExistence type="predicted"/>
<dbReference type="JaponicusDB" id="SJAG_02699">
    <property type="gene designation" value="atg14"/>
</dbReference>
<dbReference type="Proteomes" id="UP000001744">
    <property type="component" value="Unassembled WGS sequence"/>
</dbReference>
<gene>
    <name evidence="3" type="primary">atg14</name>
    <name evidence="2" type="ORF">SJAG_02699</name>
</gene>
<reference evidence="2 4" key="1">
    <citation type="journal article" date="2011" name="Science">
        <title>Comparative functional genomics of the fission yeasts.</title>
        <authorList>
            <person name="Rhind N."/>
            <person name="Chen Z."/>
            <person name="Yassour M."/>
            <person name="Thompson D.A."/>
            <person name="Haas B.J."/>
            <person name="Habib N."/>
            <person name="Wapinski I."/>
            <person name="Roy S."/>
            <person name="Lin M.F."/>
            <person name="Heiman D.I."/>
            <person name="Young S.K."/>
            <person name="Furuya K."/>
            <person name="Guo Y."/>
            <person name="Pidoux A."/>
            <person name="Chen H.M."/>
            <person name="Robbertse B."/>
            <person name="Goldberg J.M."/>
            <person name="Aoki K."/>
            <person name="Bayne E.H."/>
            <person name="Berlin A.M."/>
            <person name="Desjardins C.A."/>
            <person name="Dobbs E."/>
            <person name="Dukaj L."/>
            <person name="Fan L."/>
            <person name="FitzGerald M.G."/>
            <person name="French C."/>
            <person name="Gujja S."/>
            <person name="Hansen K."/>
            <person name="Keifenheim D."/>
            <person name="Levin J.Z."/>
            <person name="Mosher R.A."/>
            <person name="Mueller C.A."/>
            <person name="Pfiffner J."/>
            <person name="Priest M."/>
            <person name="Russ C."/>
            <person name="Smialowska A."/>
            <person name="Swoboda P."/>
            <person name="Sykes S.M."/>
            <person name="Vaughn M."/>
            <person name="Vengrova S."/>
            <person name="Yoder R."/>
            <person name="Zeng Q."/>
            <person name="Allshire R."/>
            <person name="Baulcombe D."/>
            <person name="Birren B.W."/>
            <person name="Brown W."/>
            <person name="Ekwall K."/>
            <person name="Kellis M."/>
            <person name="Leatherwood J."/>
            <person name="Levin H."/>
            <person name="Margalit H."/>
            <person name="Martienssen R."/>
            <person name="Nieduszynski C.A."/>
            <person name="Spatafora J.W."/>
            <person name="Friedman N."/>
            <person name="Dalgaard J.Z."/>
            <person name="Baumann P."/>
            <person name="Niki H."/>
            <person name="Regev A."/>
            <person name="Nusbaum C."/>
        </authorList>
    </citation>
    <scope>NUCLEOTIDE SEQUENCE [LARGE SCALE GENOMIC DNA]</scope>
    <source>
        <strain evidence="4">yFS275 / FY16936</strain>
    </source>
</reference>